<name>A0ABX6QPV0_9HYPH</name>
<evidence type="ECO:0000313" key="3">
    <source>
        <dbReference type="Proteomes" id="UP000308530"/>
    </source>
</evidence>
<gene>
    <name evidence="2" type="ORF">FE840_013900</name>
</gene>
<dbReference type="RefSeq" id="WP_171033656.1">
    <property type="nucleotide sequence ID" value="NZ_CP058350.1"/>
</dbReference>
<dbReference type="PROSITE" id="PS50076">
    <property type="entry name" value="DNAJ_2"/>
    <property type="match status" value="1"/>
</dbReference>
<dbReference type="PANTHER" id="PTHR44144:SF1">
    <property type="entry name" value="DNAJ HOMOLOG SUBFAMILY C MEMBER 9"/>
    <property type="match status" value="1"/>
</dbReference>
<dbReference type="PROSITE" id="PS00636">
    <property type="entry name" value="DNAJ_1"/>
    <property type="match status" value="1"/>
</dbReference>
<dbReference type="SUPFAM" id="SSF46565">
    <property type="entry name" value="Chaperone J-domain"/>
    <property type="match status" value="1"/>
</dbReference>
<protein>
    <submittedName>
        <fullName evidence="2">DnaJ domain-containing protein</fullName>
    </submittedName>
</protein>
<dbReference type="InterPro" id="IPR001623">
    <property type="entry name" value="DnaJ_domain"/>
</dbReference>
<dbReference type="PRINTS" id="PR00625">
    <property type="entry name" value="JDOMAIN"/>
</dbReference>
<reference evidence="2 3" key="1">
    <citation type="submission" date="2020-06" db="EMBL/GenBank/DDBJ databases">
        <title>Genome sequence of Rhizobium sp strain ADMK78.</title>
        <authorList>
            <person name="Rahi P."/>
        </authorList>
    </citation>
    <scope>NUCLEOTIDE SEQUENCE [LARGE SCALE GENOMIC DNA]</scope>
    <source>
        <strain evidence="2 3">ADMK78</strain>
    </source>
</reference>
<organism evidence="2 3">
    <name type="scientific">Peteryoungia desertarenae</name>
    <dbReference type="NCBI Taxonomy" id="1813451"/>
    <lineage>
        <taxon>Bacteria</taxon>
        <taxon>Pseudomonadati</taxon>
        <taxon>Pseudomonadota</taxon>
        <taxon>Alphaproteobacteria</taxon>
        <taxon>Hyphomicrobiales</taxon>
        <taxon>Rhizobiaceae</taxon>
        <taxon>Peteryoungia</taxon>
    </lineage>
</organism>
<dbReference type="CDD" id="cd06257">
    <property type="entry name" value="DnaJ"/>
    <property type="match status" value="1"/>
</dbReference>
<dbReference type="Pfam" id="PF00226">
    <property type="entry name" value="DnaJ"/>
    <property type="match status" value="1"/>
</dbReference>
<dbReference type="InterPro" id="IPR052594">
    <property type="entry name" value="J_domain-containing_protein"/>
</dbReference>
<dbReference type="InterPro" id="IPR018253">
    <property type="entry name" value="DnaJ_domain_CS"/>
</dbReference>
<sequence>MAKQGASVIDPYDILGVQREADEAAIKAAYRKVAKNAHPDGGGDSEQFAKISACYELLKDPVRRKVFDDTGYDPELAEPMDLKGLMVLEGLINDMILDEREPGSFDPVAGLRRKLTDDILKARFHILELERHRARVRKHLDRIGRRPEADVLGSMLKARSGSISEAIKNAEGQIAAIERAYAMLEGYSYELEVVPAEGEDLPKAAE</sequence>
<dbReference type="Gene3D" id="1.10.287.110">
    <property type="entry name" value="DnaJ domain"/>
    <property type="match status" value="1"/>
</dbReference>
<accession>A0ABX6QPV0</accession>
<dbReference type="InterPro" id="IPR036869">
    <property type="entry name" value="J_dom_sf"/>
</dbReference>
<dbReference type="PANTHER" id="PTHR44144">
    <property type="entry name" value="DNAJ HOMOLOG SUBFAMILY C MEMBER 9"/>
    <property type="match status" value="1"/>
</dbReference>
<evidence type="ECO:0000259" key="1">
    <source>
        <dbReference type="PROSITE" id="PS50076"/>
    </source>
</evidence>
<dbReference type="EMBL" id="CP058350">
    <property type="protein sequence ID" value="QLF70539.1"/>
    <property type="molecule type" value="Genomic_DNA"/>
</dbReference>
<feature type="domain" description="J" evidence="1">
    <location>
        <begin position="10"/>
        <end position="71"/>
    </location>
</feature>
<evidence type="ECO:0000313" key="2">
    <source>
        <dbReference type="EMBL" id="QLF70539.1"/>
    </source>
</evidence>
<proteinExistence type="predicted"/>
<dbReference type="SMART" id="SM00271">
    <property type="entry name" value="DnaJ"/>
    <property type="match status" value="1"/>
</dbReference>
<dbReference type="Proteomes" id="UP000308530">
    <property type="component" value="Chromosome"/>
</dbReference>
<keyword evidence="3" id="KW-1185">Reference proteome</keyword>